<dbReference type="AlphaFoldDB" id="X0SIY5"/>
<feature type="transmembrane region" description="Helical" evidence="1">
    <location>
        <begin position="12"/>
        <end position="38"/>
    </location>
</feature>
<name>X0SIY5_9ZZZZ</name>
<evidence type="ECO:0008006" key="3">
    <source>
        <dbReference type="Google" id="ProtNLM"/>
    </source>
</evidence>
<accession>X0SIY5</accession>
<protein>
    <recommendedName>
        <fullName evidence="3">DUF998 domain-containing protein</fullName>
    </recommendedName>
</protein>
<reference evidence="2" key="1">
    <citation type="journal article" date="2014" name="Front. Microbiol.">
        <title>High frequency of phylogenetically diverse reductive dehalogenase-homologous genes in deep subseafloor sedimentary metagenomes.</title>
        <authorList>
            <person name="Kawai M."/>
            <person name="Futagami T."/>
            <person name="Toyoda A."/>
            <person name="Takaki Y."/>
            <person name="Nishi S."/>
            <person name="Hori S."/>
            <person name="Arai W."/>
            <person name="Tsubouchi T."/>
            <person name="Morono Y."/>
            <person name="Uchiyama I."/>
            <person name="Ito T."/>
            <person name="Fujiyama A."/>
            <person name="Inagaki F."/>
            <person name="Takami H."/>
        </authorList>
    </citation>
    <scope>NUCLEOTIDE SEQUENCE</scope>
    <source>
        <strain evidence="2">Expedition CK06-06</strain>
    </source>
</reference>
<sequence length="75" mass="8260">MKVNISSKTQRILILSGVVGPFFFFALLTILGLLWSGYNPILIGMSEIGAIDSPFKDIMNYLGFSLLGIFIVIFS</sequence>
<feature type="transmembrane region" description="Helical" evidence="1">
    <location>
        <begin position="58"/>
        <end position="74"/>
    </location>
</feature>
<evidence type="ECO:0000313" key="2">
    <source>
        <dbReference type="EMBL" id="GAF81023.1"/>
    </source>
</evidence>
<comment type="caution">
    <text evidence="2">The sequence shown here is derived from an EMBL/GenBank/DDBJ whole genome shotgun (WGS) entry which is preliminary data.</text>
</comment>
<keyword evidence="1" id="KW-0472">Membrane</keyword>
<keyword evidence="1" id="KW-0812">Transmembrane</keyword>
<gene>
    <name evidence="2" type="ORF">S01H1_11650</name>
</gene>
<organism evidence="2">
    <name type="scientific">marine sediment metagenome</name>
    <dbReference type="NCBI Taxonomy" id="412755"/>
    <lineage>
        <taxon>unclassified sequences</taxon>
        <taxon>metagenomes</taxon>
        <taxon>ecological metagenomes</taxon>
    </lineage>
</organism>
<proteinExistence type="predicted"/>
<dbReference type="EMBL" id="BARS01005942">
    <property type="protein sequence ID" value="GAF81023.1"/>
    <property type="molecule type" value="Genomic_DNA"/>
</dbReference>
<feature type="non-terminal residue" evidence="2">
    <location>
        <position position="75"/>
    </location>
</feature>
<evidence type="ECO:0000256" key="1">
    <source>
        <dbReference type="SAM" id="Phobius"/>
    </source>
</evidence>
<keyword evidence="1" id="KW-1133">Transmembrane helix</keyword>